<dbReference type="Proteomes" id="UP000282515">
    <property type="component" value="Unassembled WGS sequence"/>
</dbReference>
<organism evidence="3 4">
    <name type="scientific">Aeromicrobium phragmitis</name>
    <dbReference type="NCBI Taxonomy" id="2478914"/>
    <lineage>
        <taxon>Bacteria</taxon>
        <taxon>Bacillati</taxon>
        <taxon>Actinomycetota</taxon>
        <taxon>Actinomycetes</taxon>
        <taxon>Propionibacteriales</taxon>
        <taxon>Nocardioidaceae</taxon>
        <taxon>Aeromicrobium</taxon>
    </lineage>
</organism>
<dbReference type="InterPro" id="IPR012495">
    <property type="entry name" value="TadE-like_dom"/>
</dbReference>
<keyword evidence="1" id="KW-0812">Transmembrane</keyword>
<evidence type="ECO:0000256" key="1">
    <source>
        <dbReference type="SAM" id="Phobius"/>
    </source>
</evidence>
<dbReference type="AlphaFoldDB" id="A0A3L8PMB8"/>
<evidence type="ECO:0000313" key="4">
    <source>
        <dbReference type="Proteomes" id="UP000282515"/>
    </source>
</evidence>
<keyword evidence="1" id="KW-0472">Membrane</keyword>
<name>A0A3L8PMB8_9ACTN</name>
<keyword evidence="4" id="KW-1185">Reference proteome</keyword>
<evidence type="ECO:0000259" key="2">
    <source>
        <dbReference type="Pfam" id="PF07811"/>
    </source>
</evidence>
<feature type="transmembrane region" description="Helical" evidence="1">
    <location>
        <begin position="12"/>
        <end position="35"/>
    </location>
</feature>
<keyword evidence="1" id="KW-1133">Transmembrane helix</keyword>
<dbReference type="OrthoDB" id="3748403at2"/>
<dbReference type="Pfam" id="PF07811">
    <property type="entry name" value="TadE"/>
    <property type="match status" value="1"/>
</dbReference>
<feature type="domain" description="TadE-like" evidence="2">
    <location>
        <begin position="9"/>
        <end position="51"/>
    </location>
</feature>
<protein>
    <recommendedName>
        <fullName evidence="2">TadE-like domain-containing protein</fullName>
    </recommendedName>
</protein>
<reference evidence="3 4" key="1">
    <citation type="submission" date="2018-10" db="EMBL/GenBank/DDBJ databases">
        <title>Aeromicrobium sp. 9W16Y-2 whole genome shotgun sequence.</title>
        <authorList>
            <person name="Li F."/>
        </authorList>
    </citation>
    <scope>NUCLEOTIDE SEQUENCE [LARGE SCALE GENOMIC DNA]</scope>
    <source>
        <strain evidence="3 4">9W16Y-2</strain>
    </source>
</reference>
<evidence type="ECO:0000313" key="3">
    <source>
        <dbReference type="EMBL" id="RLV56527.1"/>
    </source>
</evidence>
<dbReference type="EMBL" id="RDBF01000003">
    <property type="protein sequence ID" value="RLV56527.1"/>
    <property type="molecule type" value="Genomic_DNA"/>
</dbReference>
<gene>
    <name evidence="3" type="ORF">D9V41_05480</name>
</gene>
<accession>A0A3L8PMB8</accession>
<proteinExistence type="predicted"/>
<sequence>MFGRRRDRGAAVVEFALLVPVFLVLLFGIISYGWMLSFRQAVSQAAAEGARAAAIVADTSVSDADRRSYGWESIDKALTSYGVTCEDGVLKRAGADAGRCAVTVASGEVTVDLSYDYGAHNLLPMPFLPYPSALSYQTSVRTG</sequence>
<dbReference type="RefSeq" id="WP_121793532.1">
    <property type="nucleotide sequence ID" value="NZ_RDBF01000003.1"/>
</dbReference>
<comment type="caution">
    <text evidence="3">The sequence shown here is derived from an EMBL/GenBank/DDBJ whole genome shotgun (WGS) entry which is preliminary data.</text>
</comment>